<dbReference type="Gene3D" id="3.40.50.720">
    <property type="entry name" value="NAD(P)-binding Rossmann-like Domain"/>
    <property type="match status" value="1"/>
</dbReference>
<evidence type="ECO:0000259" key="6">
    <source>
        <dbReference type="Pfam" id="PF08240"/>
    </source>
</evidence>
<comment type="cofactor">
    <cofactor evidence="1">
        <name>Zn(2+)</name>
        <dbReference type="ChEBI" id="CHEBI:29105"/>
    </cofactor>
</comment>
<name>A0AA35SRW6_GEOBA</name>
<dbReference type="EMBL" id="CASHTH010002771">
    <property type="protein sequence ID" value="CAI8035115.1"/>
    <property type="molecule type" value="Genomic_DNA"/>
</dbReference>
<dbReference type="SUPFAM" id="SSF50129">
    <property type="entry name" value="GroES-like"/>
    <property type="match status" value="1"/>
</dbReference>
<dbReference type="Pfam" id="PF08240">
    <property type="entry name" value="ADH_N"/>
    <property type="match status" value="1"/>
</dbReference>
<organism evidence="7 8">
    <name type="scientific">Geodia barretti</name>
    <name type="common">Barrett's horny sponge</name>
    <dbReference type="NCBI Taxonomy" id="519541"/>
    <lineage>
        <taxon>Eukaryota</taxon>
        <taxon>Metazoa</taxon>
        <taxon>Porifera</taxon>
        <taxon>Demospongiae</taxon>
        <taxon>Heteroscleromorpha</taxon>
        <taxon>Tetractinellida</taxon>
        <taxon>Astrophorina</taxon>
        <taxon>Geodiidae</taxon>
        <taxon>Geodia</taxon>
    </lineage>
</organism>
<protein>
    <submittedName>
        <fullName evidence="7">Sorbitol dehydrogenase</fullName>
    </submittedName>
</protein>
<comment type="caution">
    <text evidence="7">The sequence shown here is derived from an EMBL/GenBank/DDBJ whole genome shotgun (WGS) entry which is preliminary data.</text>
</comment>
<dbReference type="GO" id="GO:0008270">
    <property type="term" value="F:zinc ion binding"/>
    <property type="evidence" value="ECO:0007669"/>
    <property type="project" value="InterPro"/>
</dbReference>
<comment type="similarity">
    <text evidence="2">Belongs to the zinc-containing alcohol dehydrogenase family.</text>
</comment>
<evidence type="ECO:0000256" key="4">
    <source>
        <dbReference type="ARBA" id="ARBA00022833"/>
    </source>
</evidence>
<dbReference type="AlphaFoldDB" id="A0AA35SRW6"/>
<evidence type="ECO:0000313" key="7">
    <source>
        <dbReference type="EMBL" id="CAI8035115.1"/>
    </source>
</evidence>
<dbReference type="InterPro" id="IPR011032">
    <property type="entry name" value="GroES-like_sf"/>
</dbReference>
<dbReference type="Proteomes" id="UP001174909">
    <property type="component" value="Unassembled WGS sequence"/>
</dbReference>
<dbReference type="InterPro" id="IPR013154">
    <property type="entry name" value="ADH-like_N"/>
</dbReference>
<feature type="domain" description="Alcohol dehydrogenase-like N-terminal" evidence="6">
    <location>
        <begin position="12"/>
        <end position="129"/>
    </location>
</feature>
<accession>A0AA35SRW6</accession>
<dbReference type="PROSITE" id="PS00059">
    <property type="entry name" value="ADH_ZINC"/>
    <property type="match status" value="1"/>
</dbReference>
<dbReference type="GO" id="GO:0016491">
    <property type="term" value="F:oxidoreductase activity"/>
    <property type="evidence" value="ECO:0007669"/>
    <property type="project" value="UniProtKB-KW"/>
</dbReference>
<dbReference type="PANTHER" id="PTHR43161:SF26">
    <property type="entry name" value="GALACTITOL 1-PHOSPHATE 5-DEHYDROGENASE"/>
    <property type="match status" value="1"/>
</dbReference>
<gene>
    <name evidence="7" type="ORF">GBAR_LOCUS19724</name>
</gene>
<reference evidence="7" key="1">
    <citation type="submission" date="2023-03" db="EMBL/GenBank/DDBJ databases">
        <authorList>
            <person name="Steffen K."/>
            <person name="Cardenas P."/>
        </authorList>
    </citation>
    <scope>NUCLEOTIDE SEQUENCE</scope>
</reference>
<keyword evidence="4" id="KW-0862">Zinc</keyword>
<proteinExistence type="inferred from homology"/>
<evidence type="ECO:0000256" key="5">
    <source>
        <dbReference type="ARBA" id="ARBA00023002"/>
    </source>
</evidence>
<keyword evidence="3" id="KW-0479">Metal-binding</keyword>
<dbReference type="InterPro" id="IPR002328">
    <property type="entry name" value="ADH_Zn_CS"/>
</dbReference>
<evidence type="ECO:0000256" key="1">
    <source>
        <dbReference type="ARBA" id="ARBA00001947"/>
    </source>
</evidence>
<sequence>MSLEDRPVPAAGDNDLLVQVRSVGICGSDVAYYFGNSSLETDDGKGPLTLGHEFTGEVVEVGSEAGKTGEFKVGDRVVVNPVQSNPDSVWSKKGLSNLCPEKRVLGVGVDGGFAEYAVSDYRWTVKLPENVTYDQGALTEPLACGLYAVNNLNAEEGQTAVVFGPGPIGLMMVQVLKAVA</sequence>
<keyword evidence="8" id="KW-1185">Reference proteome</keyword>
<keyword evidence="5" id="KW-0560">Oxidoreductase</keyword>
<evidence type="ECO:0000256" key="3">
    <source>
        <dbReference type="ARBA" id="ARBA00022723"/>
    </source>
</evidence>
<evidence type="ECO:0000256" key="2">
    <source>
        <dbReference type="ARBA" id="ARBA00008072"/>
    </source>
</evidence>
<dbReference type="Gene3D" id="3.90.180.10">
    <property type="entry name" value="Medium-chain alcohol dehydrogenases, catalytic domain"/>
    <property type="match status" value="1"/>
</dbReference>
<dbReference type="PANTHER" id="PTHR43161">
    <property type="entry name" value="SORBITOL DEHYDROGENASE"/>
    <property type="match status" value="1"/>
</dbReference>
<evidence type="ECO:0000313" key="8">
    <source>
        <dbReference type="Proteomes" id="UP001174909"/>
    </source>
</evidence>